<dbReference type="EMBL" id="QDDL01000017">
    <property type="protein sequence ID" value="PVZ62971.1"/>
    <property type="molecule type" value="Genomic_DNA"/>
</dbReference>
<dbReference type="RefSeq" id="WP_116689208.1">
    <property type="nucleotide sequence ID" value="NZ_CAWNYD010000017.1"/>
</dbReference>
<proteinExistence type="predicted"/>
<comment type="caution">
    <text evidence="1">The sequence shown here is derived from an EMBL/GenBank/DDBJ whole genome shotgun (WGS) entry which is preliminary data.</text>
</comment>
<accession>A0A2V1GV51</accession>
<evidence type="ECO:0000313" key="2">
    <source>
        <dbReference type="Proteomes" id="UP000244906"/>
    </source>
</evidence>
<evidence type="ECO:0000313" key="1">
    <source>
        <dbReference type="EMBL" id="PVZ62971.1"/>
    </source>
</evidence>
<dbReference type="Proteomes" id="UP000244906">
    <property type="component" value="Unassembled WGS sequence"/>
</dbReference>
<dbReference type="AlphaFoldDB" id="A0A2V1GV51"/>
<name>A0A2V1GV51_9GAMM</name>
<reference evidence="1 2" key="1">
    <citation type="submission" date="2018-04" db="EMBL/GenBank/DDBJ databases">
        <title>Thalassorhabdus spongiae gen. nov., sp. nov., isolated from a marine sponge in South-West Iceland.</title>
        <authorList>
            <person name="Knobloch S."/>
            <person name="Daussin A."/>
            <person name="Johannsson R."/>
            <person name="Marteinsson V.T."/>
        </authorList>
    </citation>
    <scope>NUCLEOTIDE SEQUENCE [LARGE SCALE GENOMIC DNA]</scope>
    <source>
        <strain evidence="1 2">Hp12</strain>
    </source>
</reference>
<protein>
    <recommendedName>
        <fullName evidence="3">DNA repair protein</fullName>
    </recommendedName>
</protein>
<evidence type="ECO:0008006" key="3">
    <source>
        <dbReference type="Google" id="ProtNLM"/>
    </source>
</evidence>
<organism evidence="1 2">
    <name type="scientific">Pelagibaculum spongiae</name>
    <dbReference type="NCBI Taxonomy" id="2080658"/>
    <lineage>
        <taxon>Bacteria</taxon>
        <taxon>Pseudomonadati</taxon>
        <taxon>Pseudomonadota</taxon>
        <taxon>Gammaproteobacteria</taxon>
        <taxon>Oceanospirillales</taxon>
        <taxon>Pelagibaculum</taxon>
    </lineage>
</organism>
<gene>
    <name evidence="1" type="ORF">DC094_21635</name>
</gene>
<keyword evidence="2" id="KW-1185">Reference proteome</keyword>
<sequence length="254" mass="29460">MSWLLIGGTIGALLVLLIAFNGYQQAREQQRVKKLEEIFKRRQQVDFLSQLLTAIPTRYLNKEVCGLLNQQIDIQLQNIMALDPEQKRIREEIAETETRGQQIESGQFSIDSPVNSNDQAQALSNQLNRLLKLLSQWQKRKLISPTQFQLHKTRLELAVKQISIELLLLRASKDRMSGILTTAMKHIEQAIEALEKIPGVDEDWRKNRFEQANSIKQQLKNEMISRDENRNKPASIEKDIFEVSAEQDWRTQVE</sequence>